<feature type="compositionally biased region" description="Basic and acidic residues" evidence="1">
    <location>
        <begin position="129"/>
        <end position="139"/>
    </location>
</feature>
<evidence type="ECO:0000313" key="3">
    <source>
        <dbReference type="Proteomes" id="UP000325081"/>
    </source>
</evidence>
<name>A0A5A7RH36_STRAF</name>
<dbReference type="PANTHER" id="PTHR33671">
    <property type="entry name" value="N-METHYLTRANSFERASE, PUTATIVE (DUF688)-RELATED"/>
    <property type="match status" value="1"/>
</dbReference>
<gene>
    <name evidence="2" type="ORF">STAS_34189</name>
</gene>
<feature type="region of interest" description="Disordered" evidence="1">
    <location>
        <begin position="110"/>
        <end position="139"/>
    </location>
</feature>
<reference evidence="3" key="1">
    <citation type="journal article" date="2019" name="Curr. Biol.">
        <title>Genome Sequence of Striga asiatica Provides Insight into the Evolution of Plant Parasitism.</title>
        <authorList>
            <person name="Yoshida S."/>
            <person name="Kim S."/>
            <person name="Wafula E.K."/>
            <person name="Tanskanen J."/>
            <person name="Kim Y.M."/>
            <person name="Honaas L."/>
            <person name="Yang Z."/>
            <person name="Spallek T."/>
            <person name="Conn C.E."/>
            <person name="Ichihashi Y."/>
            <person name="Cheong K."/>
            <person name="Cui S."/>
            <person name="Der J.P."/>
            <person name="Gundlach H."/>
            <person name="Jiao Y."/>
            <person name="Hori C."/>
            <person name="Ishida J.K."/>
            <person name="Kasahara H."/>
            <person name="Kiba T."/>
            <person name="Kim M.S."/>
            <person name="Koo N."/>
            <person name="Laohavisit A."/>
            <person name="Lee Y.H."/>
            <person name="Lumba S."/>
            <person name="McCourt P."/>
            <person name="Mortimer J.C."/>
            <person name="Mutuku J.M."/>
            <person name="Nomura T."/>
            <person name="Sasaki-Sekimoto Y."/>
            <person name="Seto Y."/>
            <person name="Wang Y."/>
            <person name="Wakatake T."/>
            <person name="Sakakibara H."/>
            <person name="Demura T."/>
            <person name="Yamaguchi S."/>
            <person name="Yoneyama K."/>
            <person name="Manabe R.I."/>
            <person name="Nelson D.C."/>
            <person name="Schulman A.H."/>
            <person name="Timko M.P."/>
            <person name="dePamphilis C.W."/>
            <person name="Choi D."/>
            <person name="Shirasu K."/>
        </authorList>
    </citation>
    <scope>NUCLEOTIDE SEQUENCE [LARGE SCALE GENOMIC DNA]</scope>
    <source>
        <strain evidence="3">cv. UVA1</strain>
    </source>
</reference>
<dbReference type="Pfam" id="PF05097">
    <property type="entry name" value="DUF688"/>
    <property type="match status" value="1"/>
</dbReference>
<keyword evidence="3" id="KW-1185">Reference proteome</keyword>
<dbReference type="OrthoDB" id="677721at2759"/>
<proteinExistence type="predicted"/>
<accession>A0A5A7RH36</accession>
<evidence type="ECO:0000313" key="2">
    <source>
        <dbReference type="EMBL" id="GER56461.1"/>
    </source>
</evidence>
<comment type="caution">
    <text evidence="2">The sequence shown here is derived from an EMBL/GenBank/DDBJ whole genome shotgun (WGS) entry which is preliminary data.</text>
</comment>
<protein>
    <submittedName>
        <fullName evidence="2">Uncharacterized protein</fullName>
    </submittedName>
</protein>
<dbReference type="EMBL" id="BKCP01012736">
    <property type="protein sequence ID" value="GER56461.1"/>
    <property type="molecule type" value="Genomic_DNA"/>
</dbReference>
<dbReference type="InterPro" id="IPR007789">
    <property type="entry name" value="DUF688"/>
</dbReference>
<feature type="compositionally biased region" description="Basic and acidic residues" evidence="1">
    <location>
        <begin position="110"/>
        <end position="122"/>
    </location>
</feature>
<sequence length="300" mass="34193">MMVEVVVFMNEECVYWSGSSRVFFAASGNSYVQRLGSFGSLICNVLITVDLPIGPFQDSDMLPKIMSEKKKLNLDRPILSVRKYSSIKLENTSIHPVKIGGSVPFLWEKSPGKARENEDNNNKRNSRNTQREERKSCDSNDKAFADALNTLSRIEYFLLLNNGCTEKNGLQNRELMVDGFLPHTTEKQSQRQLRLKMRVVWRDSSDVHGMGKWFKERNTNSNENKSMRQNNGSNRITFEQLLADTCDKANNTQSLNTNSNIHPPLLKSPADSWLGRTLSAKKRLPHSYVGWSNKSLKPDE</sequence>
<dbReference type="PANTHER" id="PTHR33671:SF2">
    <property type="entry name" value="N-METHYLTRANSFERASE, PUTATIVE (DUF688)-RELATED"/>
    <property type="match status" value="1"/>
</dbReference>
<dbReference type="Proteomes" id="UP000325081">
    <property type="component" value="Unassembled WGS sequence"/>
</dbReference>
<dbReference type="AlphaFoldDB" id="A0A5A7RH36"/>
<organism evidence="2 3">
    <name type="scientific">Striga asiatica</name>
    <name type="common">Asiatic witchweed</name>
    <name type="synonym">Buchnera asiatica</name>
    <dbReference type="NCBI Taxonomy" id="4170"/>
    <lineage>
        <taxon>Eukaryota</taxon>
        <taxon>Viridiplantae</taxon>
        <taxon>Streptophyta</taxon>
        <taxon>Embryophyta</taxon>
        <taxon>Tracheophyta</taxon>
        <taxon>Spermatophyta</taxon>
        <taxon>Magnoliopsida</taxon>
        <taxon>eudicotyledons</taxon>
        <taxon>Gunneridae</taxon>
        <taxon>Pentapetalae</taxon>
        <taxon>asterids</taxon>
        <taxon>lamiids</taxon>
        <taxon>Lamiales</taxon>
        <taxon>Orobanchaceae</taxon>
        <taxon>Buchnereae</taxon>
        <taxon>Striga</taxon>
    </lineage>
</organism>
<evidence type="ECO:0000256" key="1">
    <source>
        <dbReference type="SAM" id="MobiDB-lite"/>
    </source>
</evidence>